<evidence type="ECO:0008006" key="3">
    <source>
        <dbReference type="Google" id="ProtNLM"/>
    </source>
</evidence>
<sequence>MHRGFAVPFVALLAACGSGPSAEEAQAFWSAYETLAPIRTRLAAVDAALPAPGSETSIACAPRVATSKLAAIHFAQLEYLLEKPTQVEQWERMNLTDEGFQRMWNKADAQNTLDKSGASTSEAAGLRAAAETLAPVDTLVVFRPSRIEQGELGDSPEPGARAIVRDARWEGWALVYRFADPPVLEGAFAVAASNGAEVSRVVPRGTSLAASDLLHDAMQRLEEQARARLSVPGCPASE</sequence>
<reference evidence="1 2" key="1">
    <citation type="submission" date="2022-11" db="EMBL/GenBank/DDBJ databases">
        <title>Minimal conservation of predation-associated metabolite biosynthetic gene clusters underscores biosynthetic potential of Myxococcota including descriptions for ten novel species: Archangium lansinium sp. nov., Myxococcus landrumus sp. nov., Nannocystis bai.</title>
        <authorList>
            <person name="Ahearne A."/>
            <person name="Stevens C."/>
            <person name="Dowd S."/>
        </authorList>
    </citation>
    <scope>NUCLEOTIDE SEQUENCE [LARGE SCALE GENOMIC DNA]</scope>
    <source>
        <strain evidence="1 2">BB15-2</strain>
    </source>
</reference>
<proteinExistence type="predicted"/>
<protein>
    <recommendedName>
        <fullName evidence="3">Lipoprotein</fullName>
    </recommendedName>
</protein>
<gene>
    <name evidence="1" type="ORF">POL25_07065</name>
</gene>
<accession>A0ABT5DU24</accession>
<dbReference type="Proteomes" id="UP001221686">
    <property type="component" value="Unassembled WGS sequence"/>
</dbReference>
<keyword evidence="2" id="KW-1185">Reference proteome</keyword>
<evidence type="ECO:0000313" key="2">
    <source>
        <dbReference type="Proteomes" id="UP001221686"/>
    </source>
</evidence>
<dbReference type="RefSeq" id="WP_272085136.1">
    <property type="nucleotide sequence ID" value="NZ_JAQNDL010000001.1"/>
</dbReference>
<evidence type="ECO:0000313" key="1">
    <source>
        <dbReference type="EMBL" id="MDC0716645.1"/>
    </source>
</evidence>
<dbReference type="EMBL" id="JAQNDL010000001">
    <property type="protein sequence ID" value="MDC0716645.1"/>
    <property type="molecule type" value="Genomic_DNA"/>
</dbReference>
<name>A0ABT5DU24_9BACT</name>
<comment type="caution">
    <text evidence="1">The sequence shown here is derived from an EMBL/GenBank/DDBJ whole genome shotgun (WGS) entry which is preliminary data.</text>
</comment>
<organism evidence="1 2">
    <name type="scientific">Nannocystis bainbridge</name>
    <dbReference type="NCBI Taxonomy" id="2995303"/>
    <lineage>
        <taxon>Bacteria</taxon>
        <taxon>Pseudomonadati</taxon>
        <taxon>Myxococcota</taxon>
        <taxon>Polyangia</taxon>
        <taxon>Nannocystales</taxon>
        <taxon>Nannocystaceae</taxon>
        <taxon>Nannocystis</taxon>
    </lineage>
</organism>
<dbReference type="PROSITE" id="PS51257">
    <property type="entry name" value="PROKAR_LIPOPROTEIN"/>
    <property type="match status" value="1"/>
</dbReference>